<evidence type="ECO:0000256" key="2">
    <source>
        <dbReference type="ARBA" id="ARBA00010742"/>
    </source>
</evidence>
<reference evidence="6" key="1">
    <citation type="journal article" date="2019" name="Int. J. Syst. Evol. Microbiol.">
        <title>The Global Catalogue of Microorganisms (GCM) 10K type strain sequencing project: providing services to taxonomists for standard genome sequencing and annotation.</title>
        <authorList>
            <consortium name="The Broad Institute Genomics Platform"/>
            <consortium name="The Broad Institute Genome Sequencing Center for Infectious Disease"/>
            <person name="Wu L."/>
            <person name="Ma J."/>
        </authorList>
    </citation>
    <scope>NUCLEOTIDE SEQUENCE [LARGE SCALE GENOMIC DNA]</scope>
    <source>
        <strain evidence="6">JCM 12165</strain>
    </source>
</reference>
<proteinExistence type="inferred from homology"/>
<dbReference type="SUPFAM" id="SSF53850">
    <property type="entry name" value="Periplasmic binding protein-like II"/>
    <property type="match status" value="1"/>
</dbReference>
<comment type="caution">
    <text evidence="5">The sequence shown here is derived from an EMBL/GenBank/DDBJ whole genome shotgun (WGS) entry which is preliminary data.</text>
</comment>
<dbReference type="PANTHER" id="PTHR30024:SF47">
    <property type="entry name" value="TAURINE-BINDING PERIPLASMIC PROTEIN"/>
    <property type="match status" value="1"/>
</dbReference>
<dbReference type="InterPro" id="IPR015168">
    <property type="entry name" value="SsuA/THI5"/>
</dbReference>
<feature type="domain" description="SsuA/THI5-like" evidence="4">
    <location>
        <begin position="16"/>
        <end position="214"/>
    </location>
</feature>
<sequence length="313" mass="33165">MSEPLVLTHGCSLSNLPLFVAVGEGLFADEGLQVEAPYFNDITSTAELLATGAADLGTAAFTQPLIDAFRPDPPVLVGGSGLMGIAVLAAPEIPDVAALAGRPVGTFRTDPMEVLLHDALAAAGMRMQDVDLRYFDILDEAVSAWRSGHLAALTLAEPFANRLRGEGARTLSDGTELWGDPFPDTVLVASARFLRDRPDEVRAALRAMLRAEKLIARDAIGALRHALPFFPGFDIGELAAAARFQPPDVDIRRLEPVVFARWDSLRSLDLVPRDAPLPTGAVVFDLLSAELATAGPNSIGSVAVLGSPTPEEN</sequence>
<protein>
    <submittedName>
        <fullName evidence="5">ABC transporter substrate-binding protein</fullName>
    </submittedName>
</protein>
<keyword evidence="3" id="KW-0732">Signal</keyword>
<evidence type="ECO:0000256" key="3">
    <source>
        <dbReference type="ARBA" id="ARBA00022729"/>
    </source>
</evidence>
<dbReference type="Gene3D" id="3.40.190.10">
    <property type="entry name" value="Periplasmic binding protein-like II"/>
    <property type="match status" value="2"/>
</dbReference>
<organism evidence="5 6">
    <name type="scientific">Pseudonocardia aurantiaca</name>
    <dbReference type="NCBI Taxonomy" id="75290"/>
    <lineage>
        <taxon>Bacteria</taxon>
        <taxon>Bacillati</taxon>
        <taxon>Actinomycetota</taxon>
        <taxon>Actinomycetes</taxon>
        <taxon>Pseudonocardiales</taxon>
        <taxon>Pseudonocardiaceae</taxon>
        <taxon>Pseudonocardia</taxon>
    </lineage>
</organism>
<dbReference type="Proteomes" id="UP001597145">
    <property type="component" value="Unassembled WGS sequence"/>
</dbReference>
<evidence type="ECO:0000259" key="4">
    <source>
        <dbReference type="Pfam" id="PF09084"/>
    </source>
</evidence>
<dbReference type="PANTHER" id="PTHR30024">
    <property type="entry name" value="ALIPHATIC SULFONATES-BINDING PROTEIN-RELATED"/>
    <property type="match status" value="1"/>
</dbReference>
<dbReference type="Pfam" id="PF09084">
    <property type="entry name" value="NMT1"/>
    <property type="match status" value="1"/>
</dbReference>
<evidence type="ECO:0000256" key="1">
    <source>
        <dbReference type="ARBA" id="ARBA00004418"/>
    </source>
</evidence>
<gene>
    <name evidence="5" type="ORF">ACFSCY_19830</name>
</gene>
<comment type="subcellular location">
    <subcellularLocation>
        <location evidence="1">Periplasm</location>
    </subcellularLocation>
</comment>
<comment type="similarity">
    <text evidence="2">Belongs to the bacterial solute-binding protein SsuA/TauA family.</text>
</comment>
<evidence type="ECO:0000313" key="6">
    <source>
        <dbReference type="Proteomes" id="UP001597145"/>
    </source>
</evidence>
<dbReference type="EMBL" id="JBHUCP010000014">
    <property type="protein sequence ID" value="MFD1531686.1"/>
    <property type="molecule type" value="Genomic_DNA"/>
</dbReference>
<dbReference type="RefSeq" id="WP_343979789.1">
    <property type="nucleotide sequence ID" value="NZ_BAAAJG010000011.1"/>
</dbReference>
<evidence type="ECO:0000313" key="5">
    <source>
        <dbReference type="EMBL" id="MFD1531686.1"/>
    </source>
</evidence>
<name>A0ABW4FPX6_9PSEU</name>
<keyword evidence="6" id="KW-1185">Reference proteome</keyword>
<accession>A0ABW4FPX6</accession>